<protein>
    <recommendedName>
        <fullName evidence="6">MYND-type domain-containing protein</fullName>
    </recommendedName>
</protein>
<feature type="compositionally biased region" description="Low complexity" evidence="5">
    <location>
        <begin position="672"/>
        <end position="690"/>
    </location>
</feature>
<evidence type="ECO:0000256" key="5">
    <source>
        <dbReference type="SAM" id="MobiDB-lite"/>
    </source>
</evidence>
<dbReference type="AlphaFoldDB" id="A0A383W8R9"/>
<keyword evidence="2 4" id="KW-0863">Zinc-finger</keyword>
<dbReference type="InterPro" id="IPR002893">
    <property type="entry name" value="Znf_MYND"/>
</dbReference>
<proteinExistence type="predicted"/>
<evidence type="ECO:0000256" key="4">
    <source>
        <dbReference type="PROSITE-ProRule" id="PRU00134"/>
    </source>
</evidence>
<feature type="region of interest" description="Disordered" evidence="5">
    <location>
        <begin position="672"/>
        <end position="691"/>
    </location>
</feature>
<dbReference type="GO" id="GO:0008270">
    <property type="term" value="F:zinc ion binding"/>
    <property type="evidence" value="ECO:0007669"/>
    <property type="project" value="UniProtKB-KW"/>
</dbReference>
<reference evidence="7 8" key="1">
    <citation type="submission" date="2016-10" db="EMBL/GenBank/DDBJ databases">
        <authorList>
            <person name="Cai Z."/>
        </authorList>
    </citation>
    <scope>NUCLEOTIDE SEQUENCE [LARGE SCALE GENOMIC DNA]</scope>
</reference>
<dbReference type="Gene3D" id="6.10.140.2220">
    <property type="match status" value="1"/>
</dbReference>
<evidence type="ECO:0000256" key="2">
    <source>
        <dbReference type="ARBA" id="ARBA00022771"/>
    </source>
</evidence>
<gene>
    <name evidence="7" type="ORF">BQ4739_LOCUS14283</name>
</gene>
<evidence type="ECO:0000313" key="8">
    <source>
        <dbReference type="Proteomes" id="UP000256970"/>
    </source>
</evidence>
<dbReference type="EMBL" id="FNXT01001204">
    <property type="protein sequence ID" value="SZX74028.1"/>
    <property type="molecule type" value="Genomic_DNA"/>
</dbReference>
<feature type="compositionally biased region" description="Low complexity" evidence="5">
    <location>
        <begin position="309"/>
        <end position="325"/>
    </location>
</feature>
<dbReference type="PROSITE" id="PS50865">
    <property type="entry name" value="ZF_MYND_2"/>
    <property type="match status" value="1"/>
</dbReference>
<feature type="domain" description="MYND-type" evidence="6">
    <location>
        <begin position="872"/>
        <end position="916"/>
    </location>
</feature>
<evidence type="ECO:0000259" key="6">
    <source>
        <dbReference type="PROSITE" id="PS50865"/>
    </source>
</evidence>
<sequence>MFPPFRPPNAPNVPRATRLRRYTALLAELRAATSIAEDDDAAVQKELEDMKFWIANEFVWTAGGIGGLTYDDSPRDVQQLVVDCVETTSHVLRLWANRLCVLQGSSAAAKELTSVLLLYVGMTWQGPSISEARQQVASPGFLIAYTSTCDALAAALDKASAADVPQHLGEFTAMLLWTWGGLLKMYEESSSGFSDPVLQPMLLPSARLAGAALRCWAGPAAAGLERTVPLSKAIHAATDVSVMLVKGAQEISAHLRETRIKSLRDSVAASHEVQWLLCCYAALAAQALHRQLRGRQPASLPATNTTTIQQQRQQSGQQQQQQQQQERAKVAPMHKRLLEGLQVPGLIGWESEGMLNREVWNEPEAFSVASACAVFSNLHAYGMGSSSSSSRSSSRDGRELPLLTATVHLRRAAVLLELCLLFPERHVLCMCLQDITREVQCMFFCLREEVGGVAATWDRVQAAVASGILPTLLQQLLPVLARVLQADSEEPVAVSDACSRAAAEVGMLLANVVPGPHCPLQQLLNVLQQPSSVSALEACIRCWTQLHTTLPQPHIELLHIQQLTTALAGTLAAAVTTQPTAVGAGAAAIAEDAAWLFASQDVFALFATGLKAGVFAAGKAIEDLRGTAGDASQSTSSRSSSSSSIACRRIVLLLLQATMTADIAMAASSSLASSSSNRSSSNSNSSSSSSRDLRPAWQLLLAHSLHAVGSILLAVHAVDLPPVEPQLQDQQHGYQAVLQGVAAAVAWARPQLNALQQQAAAAVAAAATTGTGLQRSEQKQDRLLALLQQQESLSDSFAQLLTAAASSSSELKVYAAEFRAPLADVAQDQAALQWLLSLKGAVPAELAQQLTNFGAALSGRFPARLCCNAPGCSSMARFSELEAVGGKACMCSGCKTARYCCRACQESHWKAHKAACRALAAARQ</sequence>
<evidence type="ECO:0000313" key="7">
    <source>
        <dbReference type="EMBL" id="SZX74028.1"/>
    </source>
</evidence>
<evidence type="ECO:0000256" key="1">
    <source>
        <dbReference type="ARBA" id="ARBA00022723"/>
    </source>
</evidence>
<keyword evidence="1" id="KW-0479">Metal-binding</keyword>
<feature type="region of interest" description="Disordered" evidence="5">
    <location>
        <begin position="298"/>
        <end position="331"/>
    </location>
</feature>
<name>A0A383W8R9_TETOB</name>
<keyword evidence="8" id="KW-1185">Reference proteome</keyword>
<organism evidence="7 8">
    <name type="scientific">Tetradesmus obliquus</name>
    <name type="common">Green alga</name>
    <name type="synonym">Acutodesmus obliquus</name>
    <dbReference type="NCBI Taxonomy" id="3088"/>
    <lineage>
        <taxon>Eukaryota</taxon>
        <taxon>Viridiplantae</taxon>
        <taxon>Chlorophyta</taxon>
        <taxon>core chlorophytes</taxon>
        <taxon>Chlorophyceae</taxon>
        <taxon>CS clade</taxon>
        <taxon>Sphaeropleales</taxon>
        <taxon>Scenedesmaceae</taxon>
        <taxon>Tetradesmus</taxon>
    </lineage>
</organism>
<evidence type="ECO:0000256" key="3">
    <source>
        <dbReference type="ARBA" id="ARBA00022833"/>
    </source>
</evidence>
<accession>A0A383W8R9</accession>
<dbReference type="SUPFAM" id="SSF144232">
    <property type="entry name" value="HIT/MYND zinc finger-like"/>
    <property type="match status" value="1"/>
</dbReference>
<dbReference type="Proteomes" id="UP000256970">
    <property type="component" value="Unassembled WGS sequence"/>
</dbReference>
<keyword evidence="3" id="KW-0862">Zinc</keyword>
<dbReference type="Pfam" id="PF01753">
    <property type="entry name" value="zf-MYND"/>
    <property type="match status" value="1"/>
</dbReference>